<evidence type="ECO:0000256" key="1">
    <source>
        <dbReference type="SAM" id="MobiDB-lite"/>
    </source>
</evidence>
<feature type="compositionally biased region" description="Basic residues" evidence="1">
    <location>
        <begin position="211"/>
        <end position="232"/>
    </location>
</feature>
<dbReference type="AlphaFoldDB" id="A0A9P6KQJ3"/>
<proteinExistence type="predicted"/>
<feature type="compositionally biased region" description="Basic and acidic residues" evidence="1">
    <location>
        <begin position="99"/>
        <end position="111"/>
    </location>
</feature>
<dbReference type="EMBL" id="WJXW01000007">
    <property type="protein sequence ID" value="KAF9734619.1"/>
    <property type="molecule type" value="Genomic_DNA"/>
</dbReference>
<accession>A0A9P6KQJ3</accession>
<evidence type="ECO:0000313" key="2">
    <source>
        <dbReference type="EMBL" id="KAF9734619.1"/>
    </source>
</evidence>
<evidence type="ECO:0000313" key="3">
    <source>
        <dbReference type="Proteomes" id="UP000756921"/>
    </source>
</evidence>
<feature type="compositionally biased region" description="Polar residues" evidence="1">
    <location>
        <begin position="51"/>
        <end position="63"/>
    </location>
</feature>
<reference evidence="2" key="1">
    <citation type="journal article" date="2020" name="Mol. Plant Microbe Interact.">
        <title>Genome Sequence of the Biocontrol Agent Coniothyrium minitans strain Conio (IMI 134523).</title>
        <authorList>
            <person name="Patel D."/>
            <person name="Shittu T.A."/>
            <person name="Baroncelli R."/>
            <person name="Muthumeenakshi S."/>
            <person name="Osborne T.H."/>
            <person name="Janganan T.K."/>
            <person name="Sreenivasaprasad S."/>
        </authorList>
    </citation>
    <scope>NUCLEOTIDE SEQUENCE</scope>
    <source>
        <strain evidence="2">Conio</strain>
    </source>
</reference>
<feature type="compositionally biased region" description="Polar residues" evidence="1">
    <location>
        <begin position="193"/>
        <end position="203"/>
    </location>
</feature>
<feature type="region of interest" description="Disordered" evidence="1">
    <location>
        <begin position="99"/>
        <end position="232"/>
    </location>
</feature>
<feature type="region of interest" description="Disordered" evidence="1">
    <location>
        <begin position="51"/>
        <end position="83"/>
    </location>
</feature>
<protein>
    <submittedName>
        <fullName evidence="2">Uncharacterized protein</fullName>
    </submittedName>
</protein>
<organism evidence="2 3">
    <name type="scientific">Paraphaeosphaeria minitans</name>
    <dbReference type="NCBI Taxonomy" id="565426"/>
    <lineage>
        <taxon>Eukaryota</taxon>
        <taxon>Fungi</taxon>
        <taxon>Dikarya</taxon>
        <taxon>Ascomycota</taxon>
        <taxon>Pezizomycotina</taxon>
        <taxon>Dothideomycetes</taxon>
        <taxon>Pleosporomycetidae</taxon>
        <taxon>Pleosporales</taxon>
        <taxon>Massarineae</taxon>
        <taxon>Didymosphaeriaceae</taxon>
        <taxon>Paraphaeosphaeria</taxon>
    </lineage>
</organism>
<feature type="compositionally biased region" description="Basic and acidic residues" evidence="1">
    <location>
        <begin position="182"/>
        <end position="192"/>
    </location>
</feature>
<name>A0A9P6KQJ3_9PLEO</name>
<sequence length="336" mass="36696">MHARHAKAGGRGGQRQCLEPLHAKGVPLSAQPDGVVVVVVVVVVAVDYGSRSRSTMGHGSRSTMVHGLGGSNRAERPRNRCRRRQEQVDCFIYSDSRRSTNKETRLGRYQEADQTSEGQRHDFHPPPAGPPPSTSVQPRRRKPANRAAPMRFDKRALRASPSCAAGVDQPATKAIVPPTSKSPRDAVPRHPDSNQPCTQSSRWQPAMHPASARHPRRSRECRRLPPRLQRRNVAKLTNLPMLIQRDETLANQPQQPSNRLHPLVALGTPAAAAQQEARAISLPQTGLAGTTHAEGTNGASKRSPGVIASCSAWSRDFPLERTGPRFGLVLDDRLGE</sequence>
<gene>
    <name evidence="2" type="ORF">PMIN01_07522</name>
</gene>
<dbReference type="Proteomes" id="UP000756921">
    <property type="component" value="Unassembled WGS sequence"/>
</dbReference>
<keyword evidence="3" id="KW-1185">Reference proteome</keyword>
<comment type="caution">
    <text evidence="2">The sequence shown here is derived from an EMBL/GenBank/DDBJ whole genome shotgun (WGS) entry which is preliminary data.</text>
</comment>